<comment type="caution">
    <text evidence="1">The sequence shown here is derived from an EMBL/GenBank/DDBJ whole genome shotgun (WGS) entry which is preliminary data.</text>
</comment>
<proteinExistence type="predicted"/>
<protein>
    <submittedName>
        <fullName evidence="1">Chromosomal replication initiator protein DnaA</fullName>
    </submittedName>
</protein>
<reference evidence="1" key="1">
    <citation type="submission" date="2019-04" db="EMBL/GenBank/DDBJ databases">
        <title>Microbes associate with the intestines of laboratory mice.</title>
        <authorList>
            <person name="Navarre W."/>
            <person name="Wong E."/>
            <person name="Huang K."/>
            <person name="Tropini C."/>
            <person name="Ng K."/>
            <person name="Yu B."/>
        </authorList>
    </citation>
    <scope>NUCLEOTIDE SEQUENCE</scope>
    <source>
        <strain evidence="1">NM09_H32</strain>
    </source>
</reference>
<keyword evidence="2" id="KW-1185">Reference proteome</keyword>
<sequence length="441" mass="50942">MWENVLKKIHSSHYFNDQDFQAWIYKTTLFKIENDIAYIAYRSSITKAIMERQLAIFESTLSEEWSSPVRIHLIEYKEMEQMMPEVIVQQRTNTLLENKFNPTYTFENFIEGNSNQEAYAACFAACNQISFPAFNPLMLYGNSGLGKTHLLHAVGNYLSAERPEAKVIYMYSGDFVTLLIDAMKAKSIHGNTVDRVKEQLLDCDYFLIDDIQNLQHTSSQEVFFTVYNQLIQKNSQIIITSDIHPRELSGLQNRLVSRFSSGLAINISKPGFETSKAILKKKLEGREDIISDDVLDYLALTFSNDVRNLEGSLNQLIFQSTLFNPDIIDMKFAMEHLGKEPVIEKRSELTIREIKKAVSQFYGLSYADLEGKSRLKQIMNARHICVYLSREMLHKPYMQIGKDLGNRDHTTIQSSYNRACELMKKDNAFRMAVDKIKEKLM</sequence>
<dbReference type="EMBL" id="SRYG01000011">
    <property type="protein sequence ID" value="TGY65982.1"/>
    <property type="molecule type" value="Genomic_DNA"/>
</dbReference>
<dbReference type="Proteomes" id="UP000308836">
    <property type="component" value="Unassembled WGS sequence"/>
</dbReference>
<evidence type="ECO:0000313" key="1">
    <source>
        <dbReference type="EMBL" id="TGY65982.1"/>
    </source>
</evidence>
<organism evidence="1 2">
    <name type="scientific">Dubosiella muris</name>
    <dbReference type="NCBI Taxonomy" id="3038133"/>
    <lineage>
        <taxon>Bacteria</taxon>
        <taxon>Bacillati</taxon>
        <taxon>Bacillota</taxon>
        <taxon>Erysipelotrichia</taxon>
        <taxon>Erysipelotrichales</taxon>
        <taxon>Erysipelotrichaceae</taxon>
        <taxon>Dubosiella</taxon>
    </lineage>
</organism>
<evidence type="ECO:0000313" key="2">
    <source>
        <dbReference type="Proteomes" id="UP000308836"/>
    </source>
</evidence>
<accession>A0AC61R7T5</accession>
<name>A0AC61R7T5_9FIRM</name>
<gene>
    <name evidence="1" type="primary">dnaA</name>
    <name evidence="1" type="ORF">E5336_06440</name>
</gene>